<protein>
    <submittedName>
        <fullName evidence="1">Uncharacterized protein</fullName>
    </submittedName>
</protein>
<proteinExistence type="predicted"/>
<dbReference type="EMBL" id="CP144108">
    <property type="protein sequence ID" value="WWC93035.1"/>
    <property type="molecule type" value="Genomic_DNA"/>
</dbReference>
<keyword evidence="2" id="KW-1185">Reference proteome</keyword>
<organism evidence="1 2">
    <name type="scientific">Kwoniella dendrophila CBS 6074</name>
    <dbReference type="NCBI Taxonomy" id="1295534"/>
    <lineage>
        <taxon>Eukaryota</taxon>
        <taxon>Fungi</taxon>
        <taxon>Dikarya</taxon>
        <taxon>Basidiomycota</taxon>
        <taxon>Agaricomycotina</taxon>
        <taxon>Tremellomycetes</taxon>
        <taxon>Tremellales</taxon>
        <taxon>Cryptococcaceae</taxon>
        <taxon>Kwoniella</taxon>
    </lineage>
</organism>
<gene>
    <name evidence="1" type="ORF">L201_007999</name>
</gene>
<dbReference type="AlphaFoldDB" id="A0AAX4K860"/>
<evidence type="ECO:0000313" key="2">
    <source>
        <dbReference type="Proteomes" id="UP001355207"/>
    </source>
</evidence>
<reference evidence="1 2" key="1">
    <citation type="submission" date="2024-01" db="EMBL/GenBank/DDBJ databases">
        <title>Comparative genomics of Cryptococcus and Kwoniella reveals pathogenesis evolution and contrasting modes of karyotype evolution via chromosome fusion or intercentromeric recombination.</title>
        <authorList>
            <person name="Coelho M.A."/>
            <person name="David-Palma M."/>
            <person name="Shea T."/>
            <person name="Bowers K."/>
            <person name="McGinley-Smith S."/>
            <person name="Mohammad A.W."/>
            <person name="Gnirke A."/>
            <person name="Yurkov A.M."/>
            <person name="Nowrousian M."/>
            <person name="Sun S."/>
            <person name="Cuomo C.A."/>
            <person name="Heitman J."/>
        </authorList>
    </citation>
    <scope>NUCLEOTIDE SEQUENCE [LARGE SCALE GENOMIC DNA]</scope>
    <source>
        <strain evidence="1 2">CBS 6074</strain>
    </source>
</reference>
<accession>A0AAX4K860</accession>
<sequence length="926" mass="104976">MLRRIRAKLQPTLLRPPISTTSFRLSSSAALAQTRELEDEHHAPYGLEYGAGPSRIPYQPRRNSVYSSRNPIQSHNSSPLVTARSLRDVLGKLPPGSYAQPQVFLKTIFNQPHIWTSPKNITYTQDLGSISRLELHTILHHLIRKKRGNLAAAIVSDVLSASSRNKRRNLLAIRTLTSLFKDRSIFNMLKAGSHNKTPIPPNLTPTIEEQMTLPPSRDLAILLHIMDSLQDVRYQRPYVLYALVIKQCVDEHLFDLAAKIYVGLVEEWVTEGRVAHGANPDDFHPGGGPPRDGLGKKQLLSKLLGHWWTGVRTWRLPGEILSPHDRLDLWHPKHLSLGEKMKNFPLPIATSPPSLVPQPKTMLLNTIINSLKLNPNQCSPREFSSSMRALAILANTVLSRTLPIIGLGRLLAAFKSTSSKPPVYPENITEIPLKDEWAYTSFTQIHVTLMSLLFAPPISSHSMQLIAENHDHNSQGDLDGEQVAALPSTVNTYMLPPLSLKSSTILLQYAFQSLRRPFLLTRLLDYMKKVFNMGGANPSAFNSILKGSSALSLNAIASKADTSIFGEQQHTRPSHATSRVPDSRYFSSAKRVELQQSAEYKRQEEELLHTVKTEFELGISPLPNEQSLINLIKHLTVTSQFGRLEGLVYTLEPYLEFSKKMTNEEVENMLENKGLEPGLSGRPRSQLLSPQVYLALLRGLQKSGSTGLAQRVFNLALYRERVKIDDYLKGKDNSTYIPSALKFPLEGYRIMIEVWGNETKHFKQGRSNEKELPLGWSLPKEYINLPRSVAAGYMSLVTHHLAKKSFSLNEFNKEYYQSLIKACRFRWKLNEDKQIFRGFRGELKSLCLDLKSSNLEIPDIIRIKLIGGSINDIIQKDSNSEFKWRNENRQKQYQNKLKIETEEEKLLEKLLNGEKLDDVWMVDEKR</sequence>
<dbReference type="RefSeq" id="XP_066079797.1">
    <property type="nucleotide sequence ID" value="XM_066223700.1"/>
</dbReference>
<evidence type="ECO:0000313" key="1">
    <source>
        <dbReference type="EMBL" id="WWC93035.1"/>
    </source>
</evidence>
<dbReference type="GeneID" id="91098667"/>
<dbReference type="Proteomes" id="UP001355207">
    <property type="component" value="Chromosome 11"/>
</dbReference>
<name>A0AAX4K860_9TREE</name>